<dbReference type="Proteomes" id="UP000276741">
    <property type="component" value="Chromosome"/>
</dbReference>
<proteinExistence type="predicted"/>
<accession>A0A348B2Y9</accession>
<dbReference type="Gene3D" id="3.40.50.1100">
    <property type="match status" value="2"/>
</dbReference>
<evidence type="ECO:0000313" key="3">
    <source>
        <dbReference type="EMBL" id="BBD72541.1"/>
    </source>
</evidence>
<evidence type="ECO:0000313" key="4">
    <source>
        <dbReference type="EMBL" id="GGT93808.1"/>
    </source>
</evidence>
<dbReference type="PROSITE" id="PS00901">
    <property type="entry name" value="CYS_SYNTHASE"/>
    <property type="match status" value="1"/>
</dbReference>
<dbReference type="Proteomes" id="UP000616143">
    <property type="component" value="Unassembled WGS sequence"/>
</dbReference>
<dbReference type="PANTHER" id="PTHR10314">
    <property type="entry name" value="CYSTATHIONINE BETA-SYNTHASE"/>
    <property type="match status" value="1"/>
</dbReference>
<sequence>MSLSFEKENVFEDPVQLLEGMWPTPLLRLPFDGDVWAKLEFYNPFSKSVKDRTAWFLFKEALKKDSKWIMEATSGNTGLALAALSAYFKVKFTCFLPTTSPNSFKVMLKMLGADVQEMGSRTSEIVPLVKQLAQASGAINLDQFNSELNVEAHYRTTGIELERQLRAVGKVPKNLVATLGTAGHIIGVARYLREVYGDLVRIVGVQPAIGSGIPGIKRLESDNRFIKTTKIDEVVDVTAEEAAEGALRVARAVGLLVGPSAGATVAATMKLSLQGTTVLIFPDDASKYLDFYKRYLGL</sequence>
<keyword evidence="5" id="KW-1185">Reference proteome</keyword>
<dbReference type="InterPro" id="IPR001926">
    <property type="entry name" value="TrpB-like_PALP"/>
</dbReference>
<dbReference type="Pfam" id="PF00291">
    <property type="entry name" value="PALP"/>
    <property type="match status" value="1"/>
</dbReference>
<reference evidence="3" key="3">
    <citation type="journal article" date="2019" name="BMC Res. Notes">
        <title>Complete genome sequence of the Sulfodiicoccus acidiphilus strain HS-1T, the first crenarchaeon that lacks polB3, isolated from an acidic hot spring in Ohwaku-dani, Hakone, Japan.</title>
        <authorList>
            <person name="Sakai H.D."/>
            <person name="Kurosawa N."/>
        </authorList>
    </citation>
    <scope>NUCLEOTIDE SEQUENCE</scope>
    <source>
        <strain evidence="3">HS-1</strain>
    </source>
</reference>
<reference evidence="5" key="2">
    <citation type="submission" date="2018-04" db="EMBL/GenBank/DDBJ databases">
        <title>Complete genome sequence of Sulfodiicoccus acidiphilus strain HS-1.</title>
        <authorList>
            <person name="Sakai H.D."/>
            <person name="Kurosawa N."/>
        </authorList>
    </citation>
    <scope>NUCLEOTIDE SEQUENCE [LARGE SCALE GENOMIC DNA]</scope>
    <source>
        <strain evidence="5">HS-1</strain>
    </source>
</reference>
<comment type="cofactor">
    <cofactor evidence="1">
        <name>pyridoxal 5'-phosphate</name>
        <dbReference type="ChEBI" id="CHEBI:597326"/>
    </cofactor>
</comment>
<dbReference type="SUPFAM" id="SSF53686">
    <property type="entry name" value="Tryptophan synthase beta subunit-like PLP-dependent enzymes"/>
    <property type="match status" value="1"/>
</dbReference>
<dbReference type="InterPro" id="IPR001216">
    <property type="entry name" value="P-phosphate_BS"/>
</dbReference>
<evidence type="ECO:0000313" key="5">
    <source>
        <dbReference type="Proteomes" id="UP000276741"/>
    </source>
</evidence>
<dbReference type="CDD" id="cd01561">
    <property type="entry name" value="CBS_like"/>
    <property type="match status" value="1"/>
</dbReference>
<dbReference type="AlphaFoldDB" id="A0A348B2Y9"/>
<organism evidence="3 5">
    <name type="scientific">Sulfodiicoccus acidiphilus</name>
    <dbReference type="NCBI Taxonomy" id="1670455"/>
    <lineage>
        <taxon>Archaea</taxon>
        <taxon>Thermoproteota</taxon>
        <taxon>Thermoprotei</taxon>
        <taxon>Sulfolobales</taxon>
        <taxon>Sulfolobaceae</taxon>
        <taxon>Sulfodiicoccus</taxon>
    </lineage>
</organism>
<reference evidence="4" key="1">
    <citation type="journal article" date="2014" name="Int. J. Syst. Evol. Microbiol.">
        <title>Complete genome sequence of Corynebacterium casei LMG S-19264T (=DSM 44701T), isolated from a smear-ripened cheese.</title>
        <authorList>
            <consortium name="US DOE Joint Genome Institute (JGI-PGF)"/>
            <person name="Walter F."/>
            <person name="Albersmeier A."/>
            <person name="Kalinowski J."/>
            <person name="Ruckert C."/>
        </authorList>
    </citation>
    <scope>NUCLEOTIDE SEQUENCE</scope>
    <source>
        <strain evidence="4">JCM 31740</strain>
    </source>
</reference>
<dbReference type="EMBL" id="AP018553">
    <property type="protein sequence ID" value="BBD72541.1"/>
    <property type="molecule type" value="Genomic_DNA"/>
</dbReference>
<dbReference type="GO" id="GO:0006535">
    <property type="term" value="P:cysteine biosynthetic process from serine"/>
    <property type="evidence" value="ECO:0007669"/>
    <property type="project" value="InterPro"/>
</dbReference>
<dbReference type="EMBL" id="BMQS01000007">
    <property type="protein sequence ID" value="GGT93808.1"/>
    <property type="molecule type" value="Genomic_DNA"/>
</dbReference>
<dbReference type="KEGG" id="sacd:HS1genome_0930"/>
<evidence type="ECO:0000259" key="2">
    <source>
        <dbReference type="Pfam" id="PF00291"/>
    </source>
</evidence>
<dbReference type="InterPro" id="IPR036052">
    <property type="entry name" value="TrpB-like_PALP_sf"/>
</dbReference>
<evidence type="ECO:0000256" key="1">
    <source>
        <dbReference type="ARBA" id="ARBA00001933"/>
    </source>
</evidence>
<name>A0A348B2Y9_9CREN</name>
<protein>
    <submittedName>
        <fullName evidence="3">Cysteine synthase</fullName>
    </submittedName>
</protein>
<dbReference type="InterPro" id="IPR050214">
    <property type="entry name" value="Cys_Synth/Cystath_Beta-Synth"/>
</dbReference>
<reference evidence="4" key="4">
    <citation type="submission" date="2020-09" db="EMBL/GenBank/DDBJ databases">
        <authorList>
            <person name="Sun Q."/>
            <person name="Ohkuma M."/>
        </authorList>
    </citation>
    <scope>NUCLEOTIDE SEQUENCE</scope>
    <source>
        <strain evidence="4">JCM 31740</strain>
    </source>
</reference>
<feature type="domain" description="Tryptophan synthase beta chain-like PALP" evidence="2">
    <location>
        <begin position="19"/>
        <end position="280"/>
    </location>
</feature>
<gene>
    <name evidence="4" type="ORF">GCM10007116_09410</name>
    <name evidence="3" type="ORF">HS1genome_0930</name>
</gene>